<feature type="region of interest" description="Disordered" evidence="1">
    <location>
        <begin position="833"/>
        <end position="866"/>
    </location>
</feature>
<name>A0AAU8LW88_9BACT</name>
<feature type="compositionally biased region" description="Low complexity" evidence="1">
    <location>
        <begin position="759"/>
        <end position="773"/>
    </location>
</feature>
<dbReference type="AlphaFoldDB" id="A0AAU8LW88"/>
<feature type="region of interest" description="Disordered" evidence="1">
    <location>
        <begin position="1056"/>
        <end position="1093"/>
    </location>
</feature>
<gene>
    <name evidence="2" type="ORF">Q3M24_23140</name>
</gene>
<dbReference type="Pfam" id="PF19268">
    <property type="entry name" value="CIS_TMP"/>
    <property type="match status" value="2"/>
</dbReference>
<feature type="compositionally biased region" description="Basic and acidic residues" evidence="1">
    <location>
        <begin position="1065"/>
        <end position="1080"/>
    </location>
</feature>
<organism evidence="2">
    <name type="scientific">Candidatus Electrothrix aestuarii</name>
    <dbReference type="NCBI Taxonomy" id="3062594"/>
    <lineage>
        <taxon>Bacteria</taxon>
        <taxon>Pseudomonadati</taxon>
        <taxon>Thermodesulfobacteriota</taxon>
        <taxon>Desulfobulbia</taxon>
        <taxon>Desulfobulbales</taxon>
        <taxon>Desulfobulbaceae</taxon>
        <taxon>Candidatus Electrothrix</taxon>
    </lineage>
</organism>
<accession>A0AAU8LW88</accession>
<feature type="compositionally biased region" description="Basic and acidic residues" evidence="1">
    <location>
        <begin position="743"/>
        <end position="754"/>
    </location>
</feature>
<feature type="compositionally biased region" description="Polar residues" evidence="1">
    <location>
        <begin position="405"/>
        <end position="414"/>
    </location>
</feature>
<feature type="region of interest" description="Disordered" evidence="1">
    <location>
        <begin position="402"/>
        <end position="423"/>
    </location>
</feature>
<reference evidence="2" key="1">
    <citation type="journal article" date="2024" name="Syst. Appl. Microbiol.">
        <title>First single-strain enrichments of Electrothrix cable bacteria, description of E. aestuarii sp. nov. and E. rattekaaiensis sp. nov., and proposal of a cable bacteria taxonomy following the rules of the SeqCode.</title>
        <authorList>
            <person name="Plum-Jensen L.E."/>
            <person name="Schramm A."/>
            <person name="Marshall I.P.G."/>
        </authorList>
    </citation>
    <scope>NUCLEOTIDE SEQUENCE</scope>
    <source>
        <strain evidence="2">Rat1</strain>
    </source>
</reference>
<evidence type="ECO:0000313" key="2">
    <source>
        <dbReference type="EMBL" id="XCN73128.1"/>
    </source>
</evidence>
<feature type="region of interest" description="Disordered" evidence="1">
    <location>
        <begin position="743"/>
        <end position="774"/>
    </location>
</feature>
<protein>
    <submittedName>
        <fullName evidence="2">Contractile injection system tape measure protein</fullName>
    </submittedName>
</protein>
<sequence length="1263" mass="143862">MKNKSVPFSTHLIHTQTFNIHFSDQEQAEIEQDNGLTDFIKDRLLQIVDEVFSDCCPDQTIISLDTLELDLGTIPSQGYRDEMEHRLRRELTKLLKNKINQLPKTAQGGERKLTAHQGRLEVIRYFLANGHLPWTVASEADPLESRLRNLLDESPDALLSLLTSLQGPDTALRRLVQQFPPDLVKRIQNLAAAGTTGQQRKLTQRVKELSEVAKIDISSSNEKEQRFLRLLQQALFANRLDPLRRNWLELLRKQPQRLHEEIIKHGQQLEVRRHIARTFPDPMFADLLRLLEPSEHAFLEEVVFRPTLPPRTEEGASNDATEEKQRLLEFTLTYLLTKRGSHFNKKAYLTSVLHRMAAHDNVETSSVLQSISTALAAIPSQSKVQQEILQLLREIQESEDLGANSAVSPQQVQESQEKGAHKKNEESLFRTLLYKAFYEHFPARLRQQWQQLLKSHPHLLLQELRRHGQAAAVRHRIALKFNDSMFADLLHLLEPTQSDFLAEVVFHSALTSRKEQEPAGHDQRVREFTLAYLLTERGSQFNKNSYLASLLTRMAAHDNLDFTELVFSLHSTLSSSRQHGTPIQKEILHFLSELQSDEGDHLLAPNQEEISLLRRQEKYEWLAERLSGKKGLSTEDVALFSRLLQELLTLHPALLQRLFEECSDTGLGRFFTKAPLEALPALSAAFIGLTTRKQEGRGAEFLHAAEHFAGQAKSSRTYYRLLVEKLRTKEAIDFEEIITADQPKVDRRVEEKQQPEQQDSSGTPSDSGTSTTPHPALTRLLILLRQRGVHRELIRATERNATRAGDLDAFCELILACLEHDLPIDFEEIIEQSKKEKGQVKEPPASAPPDEDRESQAAQQEPEAISLPPALAGIGSGVRLSQAEKQLIRLLYQKHLNQAQERELAELIRDLLDKSPARLRFLLESGLAARAEQAERLAAILPESQMSRIFLLLRPRDFLRIHQQAEQLALACSTGPFGVSTAKIQGLKRQFLSSYVLLPSLGQKDFLLAFLEFLQIHLNTSGRRNFLRDMQQAVLEQEGQPEQRKELTSILAKELGKSQPTASMDTDHGNDIGMLEEKPPHHPPVNQPETPPEEAFTEGIYLENSGMVLVATYLPRLFTMLGLLEKSEFTDSEAAERAVHLLQYLVEERCDRPEYLLVLNKILCGLEPDQPLVREITMSDTERQTIDGLLAAVIQHWGALGRTSVAGLREAFLQRGGTVRLQDDAWHLEVEEKAYDMLLDRLPWSYSLIKLPWMKRALHVQWR</sequence>
<proteinExistence type="predicted"/>
<reference evidence="2" key="2">
    <citation type="submission" date="2024-06" db="EMBL/GenBank/DDBJ databases">
        <authorList>
            <person name="Plum-Jensen L.E."/>
            <person name="Schramm A."/>
            <person name="Marshall I.P.G."/>
        </authorList>
    </citation>
    <scope>NUCLEOTIDE SEQUENCE</scope>
    <source>
        <strain evidence="2">Rat1</strain>
    </source>
</reference>
<dbReference type="InterPro" id="IPR045538">
    <property type="entry name" value="CIS_TMP"/>
</dbReference>
<dbReference type="KEGG" id="eaj:Q3M24_23140"/>
<evidence type="ECO:0000256" key="1">
    <source>
        <dbReference type="SAM" id="MobiDB-lite"/>
    </source>
</evidence>
<dbReference type="EMBL" id="CP159373">
    <property type="protein sequence ID" value="XCN73128.1"/>
    <property type="molecule type" value="Genomic_DNA"/>
</dbReference>